<dbReference type="EMBL" id="GDHC01016146">
    <property type="protein sequence ID" value="JAQ02483.1"/>
    <property type="molecule type" value="Transcribed_RNA"/>
</dbReference>
<evidence type="ECO:0000313" key="1">
    <source>
        <dbReference type="EMBL" id="JAQ02483.1"/>
    </source>
</evidence>
<organism evidence="1">
    <name type="scientific">Lygus hesperus</name>
    <name type="common">Western plant bug</name>
    <dbReference type="NCBI Taxonomy" id="30085"/>
    <lineage>
        <taxon>Eukaryota</taxon>
        <taxon>Metazoa</taxon>
        <taxon>Ecdysozoa</taxon>
        <taxon>Arthropoda</taxon>
        <taxon>Hexapoda</taxon>
        <taxon>Insecta</taxon>
        <taxon>Pterygota</taxon>
        <taxon>Neoptera</taxon>
        <taxon>Paraneoptera</taxon>
        <taxon>Hemiptera</taxon>
        <taxon>Heteroptera</taxon>
        <taxon>Panheteroptera</taxon>
        <taxon>Cimicomorpha</taxon>
        <taxon>Miridae</taxon>
        <taxon>Mirini</taxon>
        <taxon>Lygus</taxon>
    </lineage>
</organism>
<name>A0A146L1U7_LYGHE</name>
<protein>
    <submittedName>
        <fullName evidence="1">Uncharacterized protein</fullName>
    </submittedName>
</protein>
<feature type="non-terminal residue" evidence="1">
    <location>
        <position position="1"/>
    </location>
</feature>
<accession>A0A146L1U7</accession>
<reference evidence="1" key="1">
    <citation type="journal article" date="2016" name="Gigascience">
        <title>De novo construction of an expanded transcriptome assembly for the western tarnished plant bug, Lygus hesperus.</title>
        <authorList>
            <person name="Tassone E.E."/>
            <person name="Geib S.M."/>
            <person name="Hall B."/>
            <person name="Fabrick J.A."/>
            <person name="Brent C.S."/>
            <person name="Hull J.J."/>
        </authorList>
    </citation>
    <scope>NUCLEOTIDE SEQUENCE</scope>
</reference>
<proteinExistence type="predicted"/>
<dbReference type="AlphaFoldDB" id="A0A146L1U7"/>
<gene>
    <name evidence="1" type="ORF">g.2504</name>
</gene>
<sequence length="202" mass="21266">IASTGGALTNDTASIAGKSLYNIPPLVQTMLSMEDDVAHPLTIHTPKIGDQRHLPHHSPNFDAETATRAAAAAKSNATVLVLQPQHGTNHSVLGNITVSSLPLSGTPLWVRVCVCPPPMQTTTPLSLQSTQGMYPYWMMGKLDGAAGTKNKPSAMNVQICNGTVTKTPDKVGLDPTAHSNTVAAVSSLPTNIYIYNSFVNPS</sequence>